<evidence type="ECO:0000256" key="17">
    <source>
        <dbReference type="ARBA" id="ARBA00031145"/>
    </source>
</evidence>
<evidence type="ECO:0000256" key="9">
    <source>
        <dbReference type="ARBA" id="ARBA00022490"/>
    </source>
</evidence>
<accession>A0A9J7HWA6</accession>
<dbReference type="EC" id="2.7.7.2" evidence="7"/>
<dbReference type="InterPro" id="IPR014729">
    <property type="entry name" value="Rossmann-like_a/b/a_fold"/>
</dbReference>
<evidence type="ECO:0000256" key="14">
    <source>
        <dbReference type="ARBA" id="ARBA00022741"/>
    </source>
</evidence>
<comment type="cofactor">
    <cofactor evidence="1">
        <name>Mg(2+)</name>
        <dbReference type="ChEBI" id="CHEBI:18420"/>
    </cofactor>
</comment>
<keyword evidence="12" id="KW-0808">Transferase</keyword>
<dbReference type="GO" id="GO:0005524">
    <property type="term" value="F:ATP binding"/>
    <property type="evidence" value="ECO:0007669"/>
    <property type="project" value="UniProtKB-KW"/>
</dbReference>
<proteinExistence type="inferred from homology"/>
<dbReference type="CDD" id="cd23948">
    <property type="entry name" value="FAD_synthase"/>
    <property type="match status" value="1"/>
</dbReference>
<reference evidence="24" key="2">
    <citation type="submission" date="2025-08" db="UniProtKB">
        <authorList>
            <consortium name="RefSeq"/>
        </authorList>
    </citation>
    <scope>IDENTIFICATION</scope>
    <source>
        <strain evidence="24">S238N-H82</strain>
        <tissue evidence="24">Testes</tissue>
    </source>
</reference>
<name>A0A9J7HWA6_BRAFL</name>
<sequence>MPEKQHCAPQIHGAEKLMDEFILSHSIASPCCLPKVKIPADRERKFGLGYWEAVRCGRCGFTTPRRKLYEEAERLPGRTRGPLPGKKNVQLTLGLTKVPAGPSTLHTLFCSVELSGPTKSSLHNLATGLAGPLISLTQQALADNRGRLRQVMELRGDQVEAGKPAGSAAAMDCCYNNPCYKGFHQKSTQVALPVREQETAENMLIGFGFANKFGKVGEASTYPKSQPMEMQKNAVASDHTPSYLPRKKYLLLTGEDRIGLTEVLDSKLSEDKAMKQRYLRSTNSVEAMHRRMHKSLPKSLTFKTLGEMRAYSAMHSAVSGGMGESLARLGQHFGVAPRPGGEAAQRLLQLDREADADKRRQQSDDHRTRRHRASLKTVSKRVEKLMSDSSPPVLHPDEHAYLRSEESEILHHTTAGVIIIGDEILKGYTQDTNTHFICRKLHSLGVKVERVSVIGDDLPTIADEVALFSKRYTYVLTAGGIGPTHDDLTFQGVANAFGEKLEPNPELVELCQKYLGADANDMSSPRMKMALVPKSAKLLFGYDTKTKQKSRFPIINVHNVFVFPGIPALMEKALTMLENVFSNKDVTFHFKEVYVSADETSIAPYLNIVDAKYHSRVQLGSYPNWYNNYYRVKLTLESESEEDLKEAHQHLLSLLPPDKVVNYVERDPVGQAVQEVYGLAHKDGDPLGIKVKAALSVVEECLEKYEVPEFCVSFNGGKDCTALLHLIHAAIAKKYPVGRPQLQVLYIQRPSPFPETEDFISKTAERYNLKMHTLSGDYKEALHELKRTQPQIQAVLMGQRRGDPYVSRTNMSAFCMTDSGWPQYMRVNPMLEFTYHDVWGFLRSLYLPYCILYDRGGYTSLGNMVNTKQNPHLKYVDEFGVTRYRPAYMLEDQTGERDGRHS</sequence>
<keyword evidence="10" id="KW-0285">Flavoprotein</keyword>
<gene>
    <name evidence="24" type="primary">LOC118408680</name>
</gene>
<evidence type="ECO:0000256" key="15">
    <source>
        <dbReference type="ARBA" id="ARBA00022827"/>
    </source>
</evidence>
<dbReference type="GO" id="GO:0005737">
    <property type="term" value="C:cytoplasm"/>
    <property type="evidence" value="ECO:0007669"/>
    <property type="project" value="UniProtKB-SubCell"/>
</dbReference>
<comment type="pathway">
    <text evidence="4">Cofactor biosynthesis; FAD biosynthesis; FAD from FMN: step 1/1.</text>
</comment>
<dbReference type="GO" id="GO:0003919">
    <property type="term" value="F:FMN adenylyltransferase activity"/>
    <property type="evidence" value="ECO:0000318"/>
    <property type="project" value="GO_Central"/>
</dbReference>
<dbReference type="OrthoDB" id="270728at2759"/>
<evidence type="ECO:0000256" key="11">
    <source>
        <dbReference type="ARBA" id="ARBA00022643"/>
    </source>
</evidence>
<dbReference type="SUPFAM" id="SSF53218">
    <property type="entry name" value="Molybdenum cofactor biosynthesis proteins"/>
    <property type="match status" value="1"/>
</dbReference>
<evidence type="ECO:0000256" key="2">
    <source>
        <dbReference type="ARBA" id="ARBA00003316"/>
    </source>
</evidence>
<feature type="region of interest" description="Disordered" evidence="21">
    <location>
        <begin position="352"/>
        <end position="396"/>
    </location>
</feature>
<organism evidence="23 24">
    <name type="scientific">Branchiostoma floridae</name>
    <name type="common">Florida lancelet</name>
    <name type="synonym">Amphioxus</name>
    <dbReference type="NCBI Taxonomy" id="7739"/>
    <lineage>
        <taxon>Eukaryota</taxon>
        <taxon>Metazoa</taxon>
        <taxon>Chordata</taxon>
        <taxon>Cephalochordata</taxon>
        <taxon>Leptocardii</taxon>
        <taxon>Amphioxiformes</taxon>
        <taxon>Branchiostomatidae</taxon>
        <taxon>Branchiostoma</taxon>
    </lineage>
</organism>
<evidence type="ECO:0000256" key="18">
    <source>
        <dbReference type="ARBA" id="ARBA00031676"/>
    </source>
</evidence>
<protein>
    <recommendedName>
        <fullName evidence="8">FAD synthase</fullName>
        <ecNumber evidence="7">2.7.7.2</ecNumber>
    </recommendedName>
    <alternativeName>
        <fullName evidence="17">FAD pyrophosphorylase</fullName>
    </alternativeName>
    <alternativeName>
        <fullName evidence="19">FMN adenylyltransferase</fullName>
    </alternativeName>
    <alternativeName>
        <fullName evidence="18">Flavin adenine dinucleotide synthase</fullName>
    </alternativeName>
</protein>
<dbReference type="InterPro" id="IPR056596">
    <property type="entry name" value="FLAD1_M"/>
</dbReference>
<evidence type="ECO:0000256" key="7">
    <source>
        <dbReference type="ARBA" id="ARBA00012393"/>
    </source>
</evidence>
<dbReference type="RefSeq" id="XP_035665429.1">
    <property type="nucleotide sequence ID" value="XM_035809536.1"/>
</dbReference>
<evidence type="ECO:0000259" key="22">
    <source>
        <dbReference type="SMART" id="SM00852"/>
    </source>
</evidence>
<evidence type="ECO:0000256" key="16">
    <source>
        <dbReference type="ARBA" id="ARBA00022840"/>
    </source>
</evidence>
<dbReference type="InterPro" id="IPR049012">
    <property type="entry name" value="Mutator_transp_dom"/>
</dbReference>
<reference evidence="23" key="1">
    <citation type="journal article" date="2020" name="Nat. Ecol. Evol.">
        <title>Deeply conserved synteny resolves early events in vertebrate evolution.</title>
        <authorList>
            <person name="Simakov O."/>
            <person name="Marletaz F."/>
            <person name="Yue J.X."/>
            <person name="O'Connell B."/>
            <person name="Jenkins J."/>
            <person name="Brandt A."/>
            <person name="Calef R."/>
            <person name="Tung C.H."/>
            <person name="Huang T.K."/>
            <person name="Schmutz J."/>
            <person name="Satoh N."/>
            <person name="Yu J.K."/>
            <person name="Putnam N.H."/>
            <person name="Green R.E."/>
            <person name="Rokhsar D.S."/>
        </authorList>
    </citation>
    <scope>NUCLEOTIDE SEQUENCE [LARGE SCALE GENOMIC DNA]</scope>
    <source>
        <strain evidence="23">S238N-H82</strain>
    </source>
</reference>
<dbReference type="GeneID" id="118408680"/>
<evidence type="ECO:0000256" key="8">
    <source>
        <dbReference type="ARBA" id="ARBA00015431"/>
    </source>
</evidence>
<evidence type="ECO:0000256" key="5">
    <source>
        <dbReference type="ARBA" id="ARBA00006749"/>
    </source>
</evidence>
<dbReference type="SMART" id="SM00852">
    <property type="entry name" value="MoCF_biosynth"/>
    <property type="match status" value="1"/>
</dbReference>
<dbReference type="FunFam" id="3.40.50.620:FF:000113">
    <property type="entry name" value="FAD synthase"/>
    <property type="match status" value="1"/>
</dbReference>
<dbReference type="InterPro" id="IPR001453">
    <property type="entry name" value="MoaB/Mog_dom"/>
</dbReference>
<dbReference type="CDD" id="cd00885">
    <property type="entry name" value="cinA"/>
    <property type="match status" value="1"/>
</dbReference>
<dbReference type="Pfam" id="PF01507">
    <property type="entry name" value="PAPS_reduct"/>
    <property type="match status" value="1"/>
</dbReference>
<evidence type="ECO:0000313" key="24">
    <source>
        <dbReference type="RefSeq" id="XP_035665429.1"/>
    </source>
</evidence>
<keyword evidence="14" id="KW-0547">Nucleotide-binding</keyword>
<dbReference type="Pfam" id="PF20700">
    <property type="entry name" value="Mutator"/>
    <property type="match status" value="1"/>
</dbReference>
<dbReference type="PANTHER" id="PTHR23293:SF9">
    <property type="entry name" value="FAD SYNTHASE"/>
    <property type="match status" value="1"/>
</dbReference>
<dbReference type="InterPro" id="IPR036425">
    <property type="entry name" value="MoaB/Mog-like_dom_sf"/>
</dbReference>
<dbReference type="AlphaFoldDB" id="A0A9J7HWA6"/>
<evidence type="ECO:0000256" key="19">
    <source>
        <dbReference type="ARBA" id="ARBA00031871"/>
    </source>
</evidence>
<evidence type="ECO:0000256" key="13">
    <source>
        <dbReference type="ARBA" id="ARBA00022695"/>
    </source>
</evidence>
<comment type="catalytic activity">
    <reaction evidence="20">
        <text>FMN + ATP + H(+) = FAD + diphosphate</text>
        <dbReference type="Rhea" id="RHEA:17237"/>
        <dbReference type="ChEBI" id="CHEBI:15378"/>
        <dbReference type="ChEBI" id="CHEBI:30616"/>
        <dbReference type="ChEBI" id="CHEBI:33019"/>
        <dbReference type="ChEBI" id="CHEBI:57692"/>
        <dbReference type="ChEBI" id="CHEBI:58210"/>
        <dbReference type="EC" id="2.7.7.2"/>
    </reaction>
</comment>
<dbReference type="GO" id="GO:0006747">
    <property type="term" value="P:FAD biosynthetic process"/>
    <property type="evidence" value="ECO:0000318"/>
    <property type="project" value="GO_Central"/>
</dbReference>
<evidence type="ECO:0000256" key="3">
    <source>
        <dbReference type="ARBA" id="ARBA00004496"/>
    </source>
</evidence>
<dbReference type="SUPFAM" id="SSF52402">
    <property type="entry name" value="Adenine nucleotide alpha hydrolases-like"/>
    <property type="match status" value="1"/>
</dbReference>
<evidence type="ECO:0000256" key="6">
    <source>
        <dbReference type="ARBA" id="ARBA00007589"/>
    </source>
</evidence>
<dbReference type="Gene3D" id="3.40.50.620">
    <property type="entry name" value="HUPs"/>
    <property type="match status" value="1"/>
</dbReference>
<dbReference type="KEGG" id="bfo:118408680"/>
<evidence type="ECO:0000256" key="10">
    <source>
        <dbReference type="ARBA" id="ARBA00022630"/>
    </source>
</evidence>
<evidence type="ECO:0000313" key="23">
    <source>
        <dbReference type="Proteomes" id="UP000001554"/>
    </source>
</evidence>
<evidence type="ECO:0000256" key="12">
    <source>
        <dbReference type="ARBA" id="ARBA00022679"/>
    </source>
</evidence>
<keyword evidence="11" id="KW-0288">FMN</keyword>
<dbReference type="Gene3D" id="3.40.980.10">
    <property type="entry name" value="MoaB/Mog-like domain"/>
    <property type="match status" value="1"/>
</dbReference>
<keyword evidence="9" id="KW-0963">Cytoplasm</keyword>
<evidence type="ECO:0000256" key="21">
    <source>
        <dbReference type="SAM" id="MobiDB-lite"/>
    </source>
</evidence>
<comment type="subcellular location">
    <subcellularLocation>
        <location evidence="3">Cytoplasm</location>
    </subcellularLocation>
</comment>
<feature type="compositionally biased region" description="Basic and acidic residues" evidence="21">
    <location>
        <begin position="352"/>
        <end position="367"/>
    </location>
</feature>
<keyword evidence="15" id="KW-0274">FAD</keyword>
<dbReference type="Pfam" id="PF00994">
    <property type="entry name" value="MoCF_biosynth"/>
    <property type="match status" value="1"/>
</dbReference>
<comment type="function">
    <text evidence="2">Catalyzes the adenylation of flavin mononucleotide (FMN) to form flavin adenine dinucleotide (FAD) coenzyme.</text>
</comment>
<feature type="domain" description="MoaB/Mog" evidence="22">
    <location>
        <begin position="416"/>
        <end position="584"/>
    </location>
</feature>
<keyword evidence="16" id="KW-0067">ATP-binding</keyword>
<keyword evidence="13" id="KW-0548">Nucleotidyltransferase</keyword>
<keyword evidence="23" id="KW-1185">Reference proteome</keyword>
<dbReference type="InterPro" id="IPR002500">
    <property type="entry name" value="PAPS_reduct_dom"/>
</dbReference>
<evidence type="ECO:0000256" key="1">
    <source>
        <dbReference type="ARBA" id="ARBA00001946"/>
    </source>
</evidence>
<evidence type="ECO:0000256" key="4">
    <source>
        <dbReference type="ARBA" id="ARBA00004726"/>
    </source>
</evidence>
<evidence type="ECO:0000256" key="20">
    <source>
        <dbReference type="ARBA" id="ARBA00049494"/>
    </source>
</evidence>
<dbReference type="Proteomes" id="UP000001554">
    <property type="component" value="Chromosome 2"/>
</dbReference>
<comment type="similarity">
    <text evidence="6">In the N-terminal section; belongs to the MoaB/Mog family.</text>
</comment>
<dbReference type="Pfam" id="PF24102">
    <property type="entry name" value="FLAD1_M"/>
    <property type="match status" value="1"/>
</dbReference>
<dbReference type="PANTHER" id="PTHR23293">
    <property type="entry name" value="FAD SYNTHETASE-RELATED FMN ADENYLYLTRANSFERASE"/>
    <property type="match status" value="1"/>
</dbReference>
<comment type="similarity">
    <text evidence="5">In the C-terminal section; belongs to the PAPS reductase family. FAD1 subfamily.</text>
</comment>